<dbReference type="Pfam" id="PF24698">
    <property type="entry name" value="DUF7662"/>
    <property type="match status" value="1"/>
</dbReference>
<dbReference type="EMBL" id="FNDJ01000010">
    <property type="protein sequence ID" value="SDJ38509.1"/>
    <property type="molecule type" value="Genomic_DNA"/>
</dbReference>
<dbReference type="Pfam" id="PF00805">
    <property type="entry name" value="Pentapeptide"/>
    <property type="match status" value="1"/>
</dbReference>
<keyword evidence="1" id="KW-0812">Transmembrane</keyword>
<organism evidence="3 4">
    <name type="scientific">Nonomuraea jiangxiensis</name>
    <dbReference type="NCBI Taxonomy" id="633440"/>
    <lineage>
        <taxon>Bacteria</taxon>
        <taxon>Bacillati</taxon>
        <taxon>Actinomycetota</taxon>
        <taxon>Actinomycetes</taxon>
        <taxon>Streptosporangiales</taxon>
        <taxon>Streptosporangiaceae</taxon>
        <taxon>Nonomuraea</taxon>
    </lineage>
</organism>
<feature type="transmembrane region" description="Helical" evidence="1">
    <location>
        <begin position="83"/>
        <end position="105"/>
    </location>
</feature>
<dbReference type="OrthoDB" id="4563217at2"/>
<feature type="transmembrane region" description="Helical" evidence="1">
    <location>
        <begin position="131"/>
        <end position="153"/>
    </location>
</feature>
<evidence type="ECO:0000256" key="1">
    <source>
        <dbReference type="SAM" id="Phobius"/>
    </source>
</evidence>
<dbReference type="PANTHER" id="PTHR14136:SF17">
    <property type="entry name" value="BTB_POZ DOMAIN-CONTAINING PROTEIN KCTD9"/>
    <property type="match status" value="1"/>
</dbReference>
<keyword evidence="1" id="KW-0472">Membrane</keyword>
<evidence type="ECO:0000259" key="2">
    <source>
        <dbReference type="Pfam" id="PF24698"/>
    </source>
</evidence>
<dbReference type="STRING" id="633440.SAMN05421869_110120"/>
<accession>A0A1G8TA78</accession>
<protein>
    <submittedName>
        <fullName evidence="3">Pentapeptide repeat-containing protein</fullName>
    </submittedName>
</protein>
<dbReference type="PANTHER" id="PTHR14136">
    <property type="entry name" value="BTB_POZ DOMAIN-CONTAINING PROTEIN KCTD9"/>
    <property type="match status" value="1"/>
</dbReference>
<keyword evidence="4" id="KW-1185">Reference proteome</keyword>
<name>A0A1G8TA78_9ACTN</name>
<sequence length="409" mass="45445">MTRKYRKLRSYLRTSGLVRIDFKFDQIEDIIDGRLPDRALKDEDWWKGRRRPWASTGFRVTQLHLQQRAVRFRKEVDAPRRRAILAYVAVGAGTLLLCALILWLLPGTLVDPSLKLTGQPLAEVRNDARTALITLLLALGAGGSLTFTARTYLLSRQSRITDRFTQTITQLGSTSLAVRLGALSALGRITTDSPRDAKAIMSILCQFVKDESRRASAMSRRSRLRGLIDPASGLRGPKLRADIATAFGLAVELAEGLGPLSLQLNSSRLDGIYLSGASCPEPALDGTSLRYAYLEAAHLPQAWIRYADLRDAWLVSARLREASFDGSRLERADLSYADLEGADFSRADMTGTILKNANLKGANLRTARGLTRRQLAQAVVDEHTRLPATLARHPPRWFTGQARVRGWTR</sequence>
<dbReference type="InterPro" id="IPR051082">
    <property type="entry name" value="Pentapeptide-BTB/POZ_domain"/>
</dbReference>
<gene>
    <name evidence="3" type="ORF">SAMN05421869_110120</name>
</gene>
<reference evidence="3 4" key="1">
    <citation type="submission" date="2016-10" db="EMBL/GenBank/DDBJ databases">
        <authorList>
            <person name="de Groot N.N."/>
        </authorList>
    </citation>
    <scope>NUCLEOTIDE SEQUENCE [LARGE SCALE GENOMIC DNA]</scope>
    <source>
        <strain evidence="3 4">CGMCC 4.6533</strain>
    </source>
</reference>
<dbReference type="InterPro" id="IPR001646">
    <property type="entry name" value="5peptide_repeat"/>
</dbReference>
<dbReference type="SUPFAM" id="SSF141571">
    <property type="entry name" value="Pentapeptide repeat-like"/>
    <property type="match status" value="1"/>
</dbReference>
<dbReference type="InterPro" id="IPR056079">
    <property type="entry name" value="DUF7662"/>
</dbReference>
<dbReference type="Gene3D" id="2.160.20.80">
    <property type="entry name" value="E3 ubiquitin-protein ligase SopA"/>
    <property type="match status" value="1"/>
</dbReference>
<dbReference type="Proteomes" id="UP000199202">
    <property type="component" value="Unassembled WGS sequence"/>
</dbReference>
<evidence type="ECO:0000313" key="4">
    <source>
        <dbReference type="Proteomes" id="UP000199202"/>
    </source>
</evidence>
<dbReference type="AlphaFoldDB" id="A0A1G8TA78"/>
<proteinExistence type="predicted"/>
<evidence type="ECO:0000313" key="3">
    <source>
        <dbReference type="EMBL" id="SDJ38509.1"/>
    </source>
</evidence>
<feature type="domain" description="DUF7662" evidence="2">
    <location>
        <begin position="5"/>
        <end position="74"/>
    </location>
</feature>
<dbReference type="RefSeq" id="WP_090934384.1">
    <property type="nucleotide sequence ID" value="NZ_FNDJ01000010.1"/>
</dbReference>
<keyword evidence="1" id="KW-1133">Transmembrane helix</keyword>